<evidence type="ECO:0000259" key="3">
    <source>
        <dbReference type="Pfam" id="PF08239"/>
    </source>
</evidence>
<dbReference type="EMBL" id="JYNY01000084">
    <property type="protein sequence ID" value="KJJ85737.1"/>
    <property type="molecule type" value="Genomic_DNA"/>
</dbReference>
<keyword evidence="5" id="KW-1185">Reference proteome</keyword>
<dbReference type="InterPro" id="IPR011990">
    <property type="entry name" value="TPR-like_helical_dom_sf"/>
</dbReference>
<evidence type="ECO:0000313" key="5">
    <source>
        <dbReference type="Proteomes" id="UP000033428"/>
    </source>
</evidence>
<dbReference type="Pfam" id="PF08239">
    <property type="entry name" value="SH3_3"/>
    <property type="match status" value="1"/>
</dbReference>
<sequence length="257" mass="29811">MIKKFFITQIILVSVFMFFSSHLACSMSVEKTEELFISGNSFYEKGEYNKAINEYEKILDMGSKSGILYYNLANAYYRSGNTGKAIINYIRAKRLSPRDSDILANYRHVSSTFSGMKLRTEGIWKWKNLKNYYEDFTIDELLIIFSASQTTAFIFIFLAIRFRYFFWKFFIIALVCLFFAAGNSAIAFDKIKNMTREAVIIPREAAIHYGPSDSTTVFFKMREGMETVIIGDKDAWFKIQRPDGKTGWIQKSNLEIV</sequence>
<comment type="caution">
    <text evidence="4">The sequence shown here is derived from an EMBL/GenBank/DDBJ whole genome shotgun (WGS) entry which is preliminary data.</text>
</comment>
<keyword evidence="2" id="KW-1133">Transmembrane helix</keyword>
<feature type="transmembrane region" description="Helical" evidence="2">
    <location>
        <begin position="166"/>
        <end position="188"/>
    </location>
</feature>
<dbReference type="SMART" id="SM00028">
    <property type="entry name" value="TPR"/>
    <property type="match status" value="2"/>
</dbReference>
<evidence type="ECO:0000256" key="2">
    <source>
        <dbReference type="SAM" id="Phobius"/>
    </source>
</evidence>
<feature type="repeat" description="TPR" evidence="1">
    <location>
        <begin position="32"/>
        <end position="65"/>
    </location>
</feature>
<evidence type="ECO:0000256" key="1">
    <source>
        <dbReference type="PROSITE-ProRule" id="PRU00339"/>
    </source>
</evidence>
<dbReference type="Proteomes" id="UP000033428">
    <property type="component" value="Unassembled WGS sequence"/>
</dbReference>
<dbReference type="SUPFAM" id="SSF48452">
    <property type="entry name" value="TPR-like"/>
    <property type="match status" value="1"/>
</dbReference>
<name>A0A0F0CR46_9BACT</name>
<keyword evidence="2" id="KW-0472">Membrane</keyword>
<feature type="transmembrane region" description="Helical" evidence="2">
    <location>
        <begin position="6"/>
        <end position="25"/>
    </location>
</feature>
<dbReference type="Gene3D" id="1.25.40.10">
    <property type="entry name" value="Tetratricopeptide repeat domain"/>
    <property type="match status" value="1"/>
</dbReference>
<keyword evidence="1" id="KW-0802">TPR repeat</keyword>
<dbReference type="InterPro" id="IPR003646">
    <property type="entry name" value="SH3-like_bac-type"/>
</dbReference>
<dbReference type="Pfam" id="PF13414">
    <property type="entry name" value="TPR_11"/>
    <property type="match status" value="1"/>
</dbReference>
<organism evidence="4 5">
    <name type="scientific">Candidatus Omnitrophus magneticus</name>
    <dbReference type="NCBI Taxonomy" id="1609969"/>
    <lineage>
        <taxon>Bacteria</taxon>
        <taxon>Pseudomonadati</taxon>
        <taxon>Candidatus Omnitrophota</taxon>
        <taxon>Candidatus Omnitrophus</taxon>
    </lineage>
</organism>
<reference evidence="4 5" key="1">
    <citation type="submission" date="2015-02" db="EMBL/GenBank/DDBJ databases">
        <title>Single-cell genomics of uncultivated deep-branching MTB reveals a conserved set of magnetosome genes.</title>
        <authorList>
            <person name="Kolinko S."/>
            <person name="Richter M."/>
            <person name="Glockner F.O."/>
            <person name="Brachmann A."/>
            <person name="Schuler D."/>
        </authorList>
    </citation>
    <scope>NUCLEOTIDE SEQUENCE [LARGE SCALE GENOMIC DNA]</scope>
    <source>
        <strain evidence="4">SKK-01</strain>
    </source>
</reference>
<gene>
    <name evidence="4" type="ORF">OMAG_000404</name>
</gene>
<protein>
    <submittedName>
        <fullName evidence="4">Tetratricopeptide TPR_2 repeat-containing protein</fullName>
    </submittedName>
</protein>
<feature type="domain" description="SH3b" evidence="3">
    <location>
        <begin position="208"/>
        <end position="255"/>
    </location>
</feature>
<feature type="repeat" description="TPR" evidence="1">
    <location>
        <begin position="66"/>
        <end position="99"/>
    </location>
</feature>
<dbReference type="Gene3D" id="2.30.30.40">
    <property type="entry name" value="SH3 Domains"/>
    <property type="match status" value="1"/>
</dbReference>
<feature type="transmembrane region" description="Helical" evidence="2">
    <location>
        <begin position="141"/>
        <end position="160"/>
    </location>
</feature>
<proteinExistence type="predicted"/>
<keyword evidence="2" id="KW-0812">Transmembrane</keyword>
<dbReference type="AlphaFoldDB" id="A0A0F0CR46"/>
<accession>A0A0F0CR46</accession>
<evidence type="ECO:0000313" key="4">
    <source>
        <dbReference type="EMBL" id="KJJ85737.1"/>
    </source>
</evidence>
<dbReference type="InterPro" id="IPR019734">
    <property type="entry name" value="TPR_rpt"/>
</dbReference>
<dbReference type="PROSITE" id="PS50005">
    <property type="entry name" value="TPR"/>
    <property type="match status" value="2"/>
</dbReference>